<proteinExistence type="inferred from homology"/>
<keyword evidence="3" id="KW-1185">Reference proteome</keyword>
<dbReference type="Proteomes" id="UP000655225">
    <property type="component" value="Unassembled WGS sequence"/>
</dbReference>
<comment type="similarity">
    <text evidence="1">Belongs to the REF/SRPP family.</text>
</comment>
<dbReference type="PANTHER" id="PTHR33732:SF3">
    <property type="entry name" value="OS07G0671800 PROTEIN"/>
    <property type="match status" value="1"/>
</dbReference>
<dbReference type="OrthoDB" id="1905464at2759"/>
<evidence type="ECO:0000313" key="3">
    <source>
        <dbReference type="Proteomes" id="UP000655225"/>
    </source>
</evidence>
<accession>A0A834YVR1</accession>
<reference evidence="2 3" key="1">
    <citation type="submission" date="2020-04" db="EMBL/GenBank/DDBJ databases">
        <title>Plant Genome Project.</title>
        <authorList>
            <person name="Zhang R.-G."/>
        </authorList>
    </citation>
    <scope>NUCLEOTIDE SEQUENCE [LARGE SCALE GENOMIC DNA]</scope>
    <source>
        <strain evidence="2">YNK0</strain>
        <tissue evidence="2">Leaf</tissue>
    </source>
</reference>
<dbReference type="Pfam" id="PF05755">
    <property type="entry name" value="REF"/>
    <property type="match status" value="1"/>
</dbReference>
<comment type="caution">
    <text evidence="2">The sequence shown here is derived from an EMBL/GenBank/DDBJ whole genome shotgun (WGS) entry which is preliminary data.</text>
</comment>
<organism evidence="2 3">
    <name type="scientific">Tetracentron sinense</name>
    <name type="common">Spur-leaf</name>
    <dbReference type="NCBI Taxonomy" id="13715"/>
    <lineage>
        <taxon>Eukaryota</taxon>
        <taxon>Viridiplantae</taxon>
        <taxon>Streptophyta</taxon>
        <taxon>Embryophyta</taxon>
        <taxon>Tracheophyta</taxon>
        <taxon>Spermatophyta</taxon>
        <taxon>Magnoliopsida</taxon>
        <taxon>Trochodendrales</taxon>
        <taxon>Trochodendraceae</taxon>
        <taxon>Tetracentron</taxon>
    </lineage>
</organism>
<protein>
    <recommendedName>
        <fullName evidence="4">Stress-related protein</fullName>
    </recommendedName>
</protein>
<dbReference type="EMBL" id="JABCRI010000014">
    <property type="protein sequence ID" value="KAF8394570.1"/>
    <property type="molecule type" value="Genomic_DNA"/>
</dbReference>
<gene>
    <name evidence="2" type="ORF">HHK36_020783</name>
</gene>
<evidence type="ECO:0008006" key="4">
    <source>
        <dbReference type="Google" id="ProtNLM"/>
    </source>
</evidence>
<dbReference type="InterPro" id="IPR008802">
    <property type="entry name" value="REF"/>
</dbReference>
<dbReference type="OMA" id="QYAVFAW"/>
<evidence type="ECO:0000256" key="1">
    <source>
        <dbReference type="ARBA" id="ARBA00009737"/>
    </source>
</evidence>
<evidence type="ECO:0000313" key="2">
    <source>
        <dbReference type="EMBL" id="KAF8394570.1"/>
    </source>
</evidence>
<sequence length="287" mass="32286">MERGARPIPIRQLAVIRSRADGVARSQDVDRRRFKSSQSYIAKMAQGDAIRQPEMDQDNNEQRLKYLDFVQVTALYVVFCFSSIYDYAKENSGRLKPSVQTVEGAAKTVIGPVYEKFHHVPFDFLKFVDSKVSELERHMPSLLKQASDQALSAAQKAPDVAQAVASEVQRAGVVAKTVYTKYEPTAKEMYAMYEPVAKEMYSKYEPVAEQYAVSAWRSLNRFPLFPQVAEVVVPTAARLSQKYNQAVCYTAERGYTVSSYLPLVPTERIAKVFGDEKAEGETAVEAH</sequence>
<dbReference type="PANTHER" id="PTHR33732">
    <property type="entry name" value="REF/SRPP-LIKE PROTEIN OS05G0151300/LOC_OS05G05940"/>
    <property type="match status" value="1"/>
</dbReference>
<dbReference type="AlphaFoldDB" id="A0A834YVR1"/>
<name>A0A834YVR1_TETSI</name>